<evidence type="ECO:0000256" key="2">
    <source>
        <dbReference type="ARBA" id="ARBA00023015"/>
    </source>
</evidence>
<feature type="domain" description="MBD" evidence="7">
    <location>
        <begin position="141"/>
        <end position="213"/>
    </location>
</feature>
<evidence type="ECO:0000313" key="9">
    <source>
        <dbReference type="Proteomes" id="UP001443914"/>
    </source>
</evidence>
<proteinExistence type="predicted"/>
<keyword evidence="3" id="KW-0238">DNA-binding</keyword>
<comment type="caution">
    <text evidence="8">The sequence shown here is derived from an EMBL/GenBank/DDBJ whole genome shotgun (WGS) entry which is preliminary data.</text>
</comment>
<comment type="subcellular location">
    <subcellularLocation>
        <location evidence="1">Nucleus</location>
    </subcellularLocation>
</comment>
<dbReference type="PROSITE" id="PS50982">
    <property type="entry name" value="MBD"/>
    <property type="match status" value="2"/>
</dbReference>
<dbReference type="GO" id="GO:0003677">
    <property type="term" value="F:DNA binding"/>
    <property type="evidence" value="ECO:0007669"/>
    <property type="project" value="UniProtKB-KW"/>
</dbReference>
<sequence length="295" mass="33556">MSSSTFDSPANSPPQSPPPTVAAAAVDASEMQIVPASLYSTPFKLPDDWIVEVRPRGPNSAISSDKYYYEPGTGRKFRSLASVRRYLNGEQDPPPTKKPSTCLVPYFNSGSFKRVSHHGKVLRPDELEEARYTMSDDVRSGTLQFKSAESLPDGWIVEEIPRRCGFRSDRYFIDPATGQRFRSMPEVHRFLEEQRYTPKRKALTLSNFRTAPRSSVSRKKNSSFTTFKDTLFDLMHPPKKINWVYSGDGKDNWSPLVEECVLPNYVTEQWSETFLLGMNGLKHRLPQLTMKESSQ</sequence>
<gene>
    <name evidence="8" type="ORF">RND81_01G007500</name>
</gene>
<evidence type="ECO:0000256" key="5">
    <source>
        <dbReference type="ARBA" id="ARBA00023242"/>
    </source>
</evidence>
<dbReference type="AlphaFoldDB" id="A0AAW1NAS1"/>
<reference evidence="8" key="1">
    <citation type="submission" date="2024-03" db="EMBL/GenBank/DDBJ databases">
        <title>WGS assembly of Saponaria officinalis var. Norfolk2.</title>
        <authorList>
            <person name="Jenkins J."/>
            <person name="Shu S."/>
            <person name="Grimwood J."/>
            <person name="Barry K."/>
            <person name="Goodstein D."/>
            <person name="Schmutz J."/>
            <person name="Leebens-Mack J."/>
            <person name="Osbourn A."/>
        </authorList>
    </citation>
    <scope>NUCLEOTIDE SEQUENCE [LARGE SCALE GENOMIC DNA]</scope>
    <source>
        <strain evidence="8">JIC</strain>
    </source>
</reference>
<feature type="domain" description="MBD" evidence="7">
    <location>
        <begin position="35"/>
        <end position="114"/>
    </location>
</feature>
<dbReference type="EMBL" id="JBDFQZ010000001">
    <property type="protein sequence ID" value="KAK9755186.1"/>
    <property type="molecule type" value="Genomic_DNA"/>
</dbReference>
<protein>
    <recommendedName>
        <fullName evidence="7">MBD domain-containing protein</fullName>
    </recommendedName>
</protein>
<dbReference type="InterPro" id="IPR001739">
    <property type="entry name" value="Methyl_CpG_DNA-bd"/>
</dbReference>
<dbReference type="Proteomes" id="UP001443914">
    <property type="component" value="Unassembled WGS sequence"/>
</dbReference>
<dbReference type="Gene3D" id="3.30.890.10">
    <property type="entry name" value="Methyl-cpg-binding Protein 2, Chain A"/>
    <property type="match status" value="2"/>
</dbReference>
<organism evidence="8 9">
    <name type="scientific">Saponaria officinalis</name>
    <name type="common">Common soapwort</name>
    <name type="synonym">Lychnis saponaria</name>
    <dbReference type="NCBI Taxonomy" id="3572"/>
    <lineage>
        <taxon>Eukaryota</taxon>
        <taxon>Viridiplantae</taxon>
        <taxon>Streptophyta</taxon>
        <taxon>Embryophyta</taxon>
        <taxon>Tracheophyta</taxon>
        <taxon>Spermatophyta</taxon>
        <taxon>Magnoliopsida</taxon>
        <taxon>eudicotyledons</taxon>
        <taxon>Gunneridae</taxon>
        <taxon>Pentapetalae</taxon>
        <taxon>Caryophyllales</taxon>
        <taxon>Caryophyllaceae</taxon>
        <taxon>Caryophylleae</taxon>
        <taxon>Saponaria</taxon>
    </lineage>
</organism>
<keyword evidence="9" id="KW-1185">Reference proteome</keyword>
<dbReference type="GO" id="GO:0005634">
    <property type="term" value="C:nucleus"/>
    <property type="evidence" value="ECO:0007669"/>
    <property type="project" value="UniProtKB-SubCell"/>
</dbReference>
<dbReference type="SUPFAM" id="SSF54171">
    <property type="entry name" value="DNA-binding domain"/>
    <property type="match status" value="2"/>
</dbReference>
<dbReference type="Pfam" id="PF01429">
    <property type="entry name" value="MBD"/>
    <property type="match status" value="2"/>
</dbReference>
<dbReference type="PANTHER" id="PTHR12396:SF38">
    <property type="entry name" value="METHYL-CPG-BINDING DOMAIN-CONTAINING PROTEIN 7"/>
    <property type="match status" value="1"/>
</dbReference>
<keyword evidence="2" id="KW-0805">Transcription regulation</keyword>
<dbReference type="PANTHER" id="PTHR12396">
    <property type="entry name" value="METHYL-CPG BINDING PROTEIN, MBD"/>
    <property type="match status" value="1"/>
</dbReference>
<keyword evidence="4" id="KW-0804">Transcription</keyword>
<dbReference type="InterPro" id="IPR016177">
    <property type="entry name" value="DNA-bd_dom_sf"/>
</dbReference>
<name>A0AAW1NAS1_SAPOF</name>
<keyword evidence="5" id="KW-0539">Nucleus</keyword>
<feature type="compositionally biased region" description="Pro residues" evidence="6">
    <location>
        <begin position="11"/>
        <end position="20"/>
    </location>
</feature>
<evidence type="ECO:0000259" key="7">
    <source>
        <dbReference type="PROSITE" id="PS50982"/>
    </source>
</evidence>
<feature type="region of interest" description="Disordered" evidence="6">
    <location>
        <begin position="1"/>
        <end position="24"/>
    </location>
</feature>
<evidence type="ECO:0000256" key="3">
    <source>
        <dbReference type="ARBA" id="ARBA00023125"/>
    </source>
</evidence>
<evidence type="ECO:0000256" key="4">
    <source>
        <dbReference type="ARBA" id="ARBA00023163"/>
    </source>
</evidence>
<evidence type="ECO:0000256" key="1">
    <source>
        <dbReference type="ARBA" id="ARBA00004123"/>
    </source>
</evidence>
<accession>A0AAW1NAS1</accession>
<evidence type="ECO:0000256" key="6">
    <source>
        <dbReference type="SAM" id="MobiDB-lite"/>
    </source>
</evidence>
<evidence type="ECO:0000313" key="8">
    <source>
        <dbReference type="EMBL" id="KAK9755186.1"/>
    </source>
</evidence>